<sequence length="73" mass="8381">MVQFKVLTSGLPSLNQLLATGSTDKMVKSFVPFLVLPVKQRELSFPFPSQRMTLFFSLWEAPWANCNYEIRVV</sequence>
<name>A0A3N7F4Q6_POPTR</name>
<keyword evidence="2" id="KW-1185">Reference proteome</keyword>
<protein>
    <submittedName>
        <fullName evidence="1">Uncharacterized protein</fullName>
    </submittedName>
</protein>
<dbReference type="EMBL" id="CM009294">
    <property type="protein sequence ID" value="RQO90390.1"/>
    <property type="molecule type" value="Genomic_DNA"/>
</dbReference>
<evidence type="ECO:0000313" key="1">
    <source>
        <dbReference type="EMBL" id="RQO90390.1"/>
    </source>
</evidence>
<accession>A0A3N7F4Q6</accession>
<evidence type="ECO:0000313" key="2">
    <source>
        <dbReference type="Proteomes" id="UP000006729"/>
    </source>
</evidence>
<proteinExistence type="predicted"/>
<reference evidence="1 2" key="1">
    <citation type="journal article" date="2006" name="Science">
        <title>The genome of black cottonwood, Populus trichocarpa (Torr. &amp; Gray).</title>
        <authorList>
            <person name="Tuskan G.A."/>
            <person name="Difazio S."/>
            <person name="Jansson S."/>
            <person name="Bohlmann J."/>
            <person name="Grigoriev I."/>
            <person name="Hellsten U."/>
            <person name="Putnam N."/>
            <person name="Ralph S."/>
            <person name="Rombauts S."/>
            <person name="Salamov A."/>
            <person name="Schein J."/>
            <person name="Sterck L."/>
            <person name="Aerts A."/>
            <person name="Bhalerao R.R."/>
            <person name="Bhalerao R.P."/>
            <person name="Blaudez D."/>
            <person name="Boerjan W."/>
            <person name="Brun A."/>
            <person name="Brunner A."/>
            <person name="Busov V."/>
            <person name="Campbell M."/>
            <person name="Carlson J."/>
            <person name="Chalot M."/>
            <person name="Chapman J."/>
            <person name="Chen G.L."/>
            <person name="Cooper D."/>
            <person name="Coutinho P.M."/>
            <person name="Couturier J."/>
            <person name="Covert S."/>
            <person name="Cronk Q."/>
            <person name="Cunningham R."/>
            <person name="Davis J."/>
            <person name="Degroeve S."/>
            <person name="Dejardin A."/>
            <person name="Depamphilis C."/>
            <person name="Detter J."/>
            <person name="Dirks B."/>
            <person name="Dubchak I."/>
            <person name="Duplessis S."/>
            <person name="Ehlting J."/>
            <person name="Ellis B."/>
            <person name="Gendler K."/>
            <person name="Goodstein D."/>
            <person name="Gribskov M."/>
            <person name="Grimwood J."/>
            <person name="Groover A."/>
            <person name="Gunter L."/>
            <person name="Hamberger B."/>
            <person name="Heinze B."/>
            <person name="Helariutta Y."/>
            <person name="Henrissat B."/>
            <person name="Holligan D."/>
            <person name="Holt R."/>
            <person name="Huang W."/>
            <person name="Islam-Faridi N."/>
            <person name="Jones S."/>
            <person name="Jones-Rhoades M."/>
            <person name="Jorgensen R."/>
            <person name="Joshi C."/>
            <person name="Kangasjarvi J."/>
            <person name="Karlsson J."/>
            <person name="Kelleher C."/>
            <person name="Kirkpatrick R."/>
            <person name="Kirst M."/>
            <person name="Kohler A."/>
            <person name="Kalluri U."/>
            <person name="Larimer F."/>
            <person name="Leebens-Mack J."/>
            <person name="Leple J.C."/>
            <person name="Locascio P."/>
            <person name="Lou Y."/>
            <person name="Lucas S."/>
            <person name="Martin F."/>
            <person name="Montanini B."/>
            <person name="Napoli C."/>
            <person name="Nelson D.R."/>
            <person name="Nelson C."/>
            <person name="Nieminen K."/>
            <person name="Nilsson O."/>
            <person name="Pereda V."/>
            <person name="Peter G."/>
            <person name="Philippe R."/>
            <person name="Pilate G."/>
            <person name="Poliakov A."/>
            <person name="Razumovskaya J."/>
            <person name="Richardson P."/>
            <person name="Rinaldi C."/>
            <person name="Ritland K."/>
            <person name="Rouze P."/>
            <person name="Ryaboy D."/>
            <person name="Schmutz J."/>
            <person name="Schrader J."/>
            <person name="Segerman B."/>
            <person name="Shin H."/>
            <person name="Siddiqui A."/>
            <person name="Sterky F."/>
            <person name="Terry A."/>
            <person name="Tsai C.J."/>
            <person name="Uberbacher E."/>
            <person name="Unneberg P."/>
            <person name="Vahala J."/>
            <person name="Wall K."/>
            <person name="Wessler S."/>
            <person name="Yang G."/>
            <person name="Yin T."/>
            <person name="Douglas C."/>
            <person name="Marra M."/>
            <person name="Sandberg G."/>
            <person name="Van de Peer Y."/>
            <person name="Rokhsar D."/>
        </authorList>
    </citation>
    <scope>NUCLEOTIDE SEQUENCE [LARGE SCALE GENOMIC DNA]</scope>
    <source>
        <strain evidence="2">cv. Nisqually</strain>
    </source>
</reference>
<gene>
    <name evidence="1" type="ORF">POPTR_005G119101</name>
</gene>
<organism evidence="1 2">
    <name type="scientific">Populus trichocarpa</name>
    <name type="common">Western balsam poplar</name>
    <name type="synonym">Populus balsamifera subsp. trichocarpa</name>
    <dbReference type="NCBI Taxonomy" id="3694"/>
    <lineage>
        <taxon>Eukaryota</taxon>
        <taxon>Viridiplantae</taxon>
        <taxon>Streptophyta</taxon>
        <taxon>Embryophyta</taxon>
        <taxon>Tracheophyta</taxon>
        <taxon>Spermatophyta</taxon>
        <taxon>Magnoliopsida</taxon>
        <taxon>eudicotyledons</taxon>
        <taxon>Gunneridae</taxon>
        <taxon>Pentapetalae</taxon>
        <taxon>rosids</taxon>
        <taxon>fabids</taxon>
        <taxon>Malpighiales</taxon>
        <taxon>Salicaceae</taxon>
        <taxon>Saliceae</taxon>
        <taxon>Populus</taxon>
    </lineage>
</organism>
<dbReference type="Proteomes" id="UP000006729">
    <property type="component" value="Chromosome 5"/>
</dbReference>
<dbReference type="InParanoid" id="A0A3N7F4Q6"/>
<dbReference type="AlphaFoldDB" id="A0A3N7F4Q6"/>